<evidence type="ECO:0000313" key="1">
    <source>
        <dbReference type="EMBL" id="KAK3062724.1"/>
    </source>
</evidence>
<dbReference type="EMBL" id="JAWDJW010007154">
    <property type="protein sequence ID" value="KAK3062724.1"/>
    <property type="molecule type" value="Genomic_DNA"/>
</dbReference>
<dbReference type="Proteomes" id="UP001186974">
    <property type="component" value="Unassembled WGS sequence"/>
</dbReference>
<reference evidence="1" key="1">
    <citation type="submission" date="2024-09" db="EMBL/GenBank/DDBJ databases">
        <title>Black Yeasts Isolated from many extreme environments.</title>
        <authorList>
            <person name="Coleine C."/>
            <person name="Stajich J.E."/>
            <person name="Selbmann L."/>
        </authorList>
    </citation>
    <scope>NUCLEOTIDE SEQUENCE</scope>
    <source>
        <strain evidence="1">CCFEE 5737</strain>
    </source>
</reference>
<protein>
    <submittedName>
        <fullName evidence="1">Uncharacterized protein</fullName>
    </submittedName>
</protein>
<gene>
    <name evidence="1" type="ORF">LTS18_003488</name>
</gene>
<sequence length="217" mass="23854">MPPPTRASGSPLPQAAAQQQPQYNNHYYAPSFNLPAGVESRFRPADQSPNDYLLPKITIASHPQLNLPKPLTFALPASKKLLHNSVTVTLPSAQNFVQIIPSVPVAKTNRPYRLFVTVNGVRMVSVVQPEKEREKGRPVFEGRLERGVTNRIEVEVLAGTEGEEGAKSGKVEWEKVTAFVGDREDVTGRAKSMVEEQVNFLAEGGEVDAGQILFNRI</sequence>
<name>A0ACC3D778_9PEZI</name>
<keyword evidence="2" id="KW-1185">Reference proteome</keyword>
<proteinExistence type="predicted"/>
<organism evidence="1 2">
    <name type="scientific">Coniosporium uncinatum</name>
    <dbReference type="NCBI Taxonomy" id="93489"/>
    <lineage>
        <taxon>Eukaryota</taxon>
        <taxon>Fungi</taxon>
        <taxon>Dikarya</taxon>
        <taxon>Ascomycota</taxon>
        <taxon>Pezizomycotina</taxon>
        <taxon>Dothideomycetes</taxon>
        <taxon>Dothideomycetes incertae sedis</taxon>
        <taxon>Coniosporium</taxon>
    </lineage>
</organism>
<evidence type="ECO:0000313" key="2">
    <source>
        <dbReference type="Proteomes" id="UP001186974"/>
    </source>
</evidence>
<accession>A0ACC3D778</accession>
<comment type="caution">
    <text evidence="1">The sequence shown here is derived from an EMBL/GenBank/DDBJ whole genome shotgun (WGS) entry which is preliminary data.</text>
</comment>